<accession>A0AAE9MWZ3</accession>
<organism evidence="1 2">
    <name type="scientific">Vibrio campbellii</name>
    <dbReference type="NCBI Taxonomy" id="680"/>
    <lineage>
        <taxon>Bacteria</taxon>
        <taxon>Pseudomonadati</taxon>
        <taxon>Pseudomonadota</taxon>
        <taxon>Gammaproteobacteria</taxon>
        <taxon>Vibrionales</taxon>
        <taxon>Vibrionaceae</taxon>
        <taxon>Vibrio</taxon>
    </lineage>
</organism>
<evidence type="ECO:0000313" key="2">
    <source>
        <dbReference type="Proteomes" id="UP001058687"/>
    </source>
</evidence>
<sequence>MKNNKLVYLISTMNEGIDLVLKNIPEYNAEKEYVICHQVSEPSFKNNEIFREDVTYIHSDELGLSKSRNLLLKYFICNYDNSFFVLTDDDVIYRGVSFKDIYDEFFLTKADILLSRVWSFEQWFKDYQARPLIHDLQSVRRASSIEIIGNGISFKNKRGSIYFNEKFGLGSKYKLGEEPIFLTKALRNGFRIISTDLSLFTHPRESTGSQIVKEFYYAKAGYYVYFYGKTLGSLLLLRLILKYHISSKSRCSILDAFKYAVKGVWEY</sequence>
<dbReference type="RefSeq" id="WP_255939711.1">
    <property type="nucleotide sequence ID" value="NZ_CP050467.1"/>
</dbReference>
<dbReference type="Proteomes" id="UP001058687">
    <property type="component" value="Chromosome 1"/>
</dbReference>
<dbReference type="Gene3D" id="3.90.550.10">
    <property type="entry name" value="Spore Coat Polysaccharide Biosynthesis Protein SpsA, Chain A"/>
    <property type="match status" value="1"/>
</dbReference>
<evidence type="ECO:0000313" key="1">
    <source>
        <dbReference type="EMBL" id="UTZ26435.1"/>
    </source>
</evidence>
<dbReference type="AlphaFoldDB" id="A0AAE9MWZ3"/>
<name>A0AAE9MWZ3_9VIBR</name>
<dbReference type="SUPFAM" id="SSF53448">
    <property type="entry name" value="Nucleotide-diphospho-sugar transferases"/>
    <property type="match status" value="1"/>
</dbReference>
<reference evidence="1" key="1">
    <citation type="submission" date="2020-03" db="EMBL/GenBank/DDBJ databases">
        <title>Five strains of Vibrio campbellii isolated from Mariana Trench.</title>
        <authorList>
            <person name="Liang J."/>
            <person name="Zhang X.-H."/>
        </authorList>
    </citation>
    <scope>NUCLEOTIDE SEQUENCE</scope>
    <source>
        <strain evidence="1">LJC014</strain>
    </source>
</reference>
<dbReference type="InterPro" id="IPR029044">
    <property type="entry name" value="Nucleotide-diphossugar_trans"/>
</dbReference>
<dbReference type="EMBL" id="CP050467">
    <property type="protein sequence ID" value="UTZ26435.1"/>
    <property type="molecule type" value="Genomic_DNA"/>
</dbReference>
<evidence type="ECO:0008006" key="3">
    <source>
        <dbReference type="Google" id="ProtNLM"/>
    </source>
</evidence>
<gene>
    <name evidence="1" type="ORF">HB761_06435</name>
</gene>
<protein>
    <recommendedName>
        <fullName evidence="3">Glycosyltransferase 2-like domain-containing protein</fullName>
    </recommendedName>
</protein>
<proteinExistence type="predicted"/>